<comment type="caution">
    <text evidence="2">The sequence shown here is derived from an EMBL/GenBank/DDBJ whole genome shotgun (WGS) entry which is preliminary data.</text>
</comment>
<proteinExistence type="predicted"/>
<evidence type="ECO:0000313" key="2">
    <source>
        <dbReference type="EMBL" id="KAK0744745.1"/>
    </source>
</evidence>
<feature type="region of interest" description="Disordered" evidence="1">
    <location>
        <begin position="1"/>
        <end position="81"/>
    </location>
</feature>
<sequence>MDHHTNLPEFHLHSEHGVNYDPFRPVTPDTLQLPKRHREHENLSSSPKRPRSVSNTSEANISTPGSRAGWIHGTEASPSPRAFADAIPPNHAQNFDGLVMDWAPTNVHSGQETSNRPSESIICYGTVRSSYFIKDKLGCYYLATWSASKTYQIPRSLTPRLASNNRSKLRNWLQLAKSFVSSVLFPLVPIMHCLMSPPTWLQCWTWLRVELCVS</sequence>
<evidence type="ECO:0000256" key="1">
    <source>
        <dbReference type="SAM" id="MobiDB-lite"/>
    </source>
</evidence>
<reference evidence="2" key="1">
    <citation type="submission" date="2023-06" db="EMBL/GenBank/DDBJ databases">
        <title>Genome-scale phylogeny and comparative genomics of the fungal order Sordariales.</title>
        <authorList>
            <consortium name="Lawrence Berkeley National Laboratory"/>
            <person name="Hensen N."/>
            <person name="Bonometti L."/>
            <person name="Westerberg I."/>
            <person name="Brannstrom I.O."/>
            <person name="Guillou S."/>
            <person name="Cros-Aarteil S."/>
            <person name="Calhoun S."/>
            <person name="Haridas S."/>
            <person name="Kuo A."/>
            <person name="Mondo S."/>
            <person name="Pangilinan J."/>
            <person name="Riley R."/>
            <person name="Labutti K."/>
            <person name="Andreopoulos B."/>
            <person name="Lipzen A."/>
            <person name="Chen C."/>
            <person name="Yanf M."/>
            <person name="Daum C."/>
            <person name="Ng V."/>
            <person name="Clum A."/>
            <person name="Steindorff A."/>
            <person name="Ohm R."/>
            <person name="Martin F."/>
            <person name="Silar P."/>
            <person name="Natvig D."/>
            <person name="Lalanne C."/>
            <person name="Gautier V."/>
            <person name="Ament-Velasquez S.L."/>
            <person name="Kruys A."/>
            <person name="Hutchinson M.I."/>
            <person name="Powell A.J."/>
            <person name="Barry K."/>
            <person name="Miller A.N."/>
            <person name="Grigoriev I.V."/>
            <person name="Debuchy R."/>
            <person name="Gladieux P."/>
            <person name="Thoren M.H."/>
            <person name="Johannesson H."/>
        </authorList>
    </citation>
    <scope>NUCLEOTIDE SEQUENCE</scope>
    <source>
        <strain evidence="2">CBS 540.89</strain>
    </source>
</reference>
<organism evidence="2 3">
    <name type="scientific">Apiosordaria backusii</name>
    <dbReference type="NCBI Taxonomy" id="314023"/>
    <lineage>
        <taxon>Eukaryota</taxon>
        <taxon>Fungi</taxon>
        <taxon>Dikarya</taxon>
        <taxon>Ascomycota</taxon>
        <taxon>Pezizomycotina</taxon>
        <taxon>Sordariomycetes</taxon>
        <taxon>Sordariomycetidae</taxon>
        <taxon>Sordariales</taxon>
        <taxon>Lasiosphaeriaceae</taxon>
        <taxon>Apiosordaria</taxon>
    </lineage>
</organism>
<dbReference type="AlphaFoldDB" id="A0AA40ESL3"/>
<evidence type="ECO:0000313" key="3">
    <source>
        <dbReference type="Proteomes" id="UP001172159"/>
    </source>
</evidence>
<protein>
    <submittedName>
        <fullName evidence="2">Uncharacterized protein</fullName>
    </submittedName>
</protein>
<feature type="compositionally biased region" description="Basic and acidic residues" evidence="1">
    <location>
        <begin position="1"/>
        <end position="18"/>
    </location>
</feature>
<accession>A0AA40ESL3</accession>
<feature type="compositionally biased region" description="Polar residues" evidence="1">
    <location>
        <begin position="43"/>
        <end position="65"/>
    </location>
</feature>
<gene>
    <name evidence="2" type="ORF">B0T21DRAFT_92715</name>
</gene>
<keyword evidence="3" id="KW-1185">Reference proteome</keyword>
<dbReference type="Proteomes" id="UP001172159">
    <property type="component" value="Unassembled WGS sequence"/>
</dbReference>
<dbReference type="EMBL" id="JAUKTV010000002">
    <property type="protein sequence ID" value="KAK0744745.1"/>
    <property type="molecule type" value="Genomic_DNA"/>
</dbReference>
<name>A0AA40ESL3_9PEZI</name>